<accession>A0A8T0L6E7</accession>
<name>A0A8T0L6E7_PHAAN</name>
<proteinExistence type="predicted"/>
<evidence type="ECO:0000313" key="3">
    <source>
        <dbReference type="Proteomes" id="UP000743370"/>
    </source>
</evidence>
<reference evidence="1 3" key="1">
    <citation type="submission" date="2020-05" db="EMBL/GenBank/DDBJ databases">
        <title>Vigna angularis (adzuki bean) Var. LongXiaoDou No. 4 denovo assembly.</title>
        <authorList>
            <person name="Xiang H."/>
        </authorList>
    </citation>
    <scope>NUCLEOTIDE SEQUENCE [LARGE SCALE GENOMIC DNA]</scope>
    <source>
        <tissue evidence="1">Leaf</tissue>
    </source>
</reference>
<evidence type="ECO:0000313" key="2">
    <source>
        <dbReference type="EMBL" id="KAG2405894.1"/>
    </source>
</evidence>
<dbReference type="AlphaFoldDB" id="A0A8T0L6E7"/>
<sequence length="132" mass="14746">MASPFFQHSDWGTLKENCDILFEPFSSKDICCDPFHDSLSFDMIEHSRDLQEPSEVIEAVESNKKCYIGSLYMTSITLVATMAALRHWNSKRGTTSDENQAGFGMIECCAVAGLWSSIDTSYHITVQPLLAP</sequence>
<dbReference type="EMBL" id="JABFOF010000002">
    <property type="protein sequence ID" value="KAG2405893.1"/>
    <property type="molecule type" value="Genomic_DNA"/>
</dbReference>
<evidence type="ECO:0000313" key="1">
    <source>
        <dbReference type="EMBL" id="KAG2405893.1"/>
    </source>
</evidence>
<dbReference type="Proteomes" id="UP000743370">
    <property type="component" value="Unassembled WGS sequence"/>
</dbReference>
<organism evidence="1 3">
    <name type="scientific">Phaseolus angularis</name>
    <name type="common">Azuki bean</name>
    <name type="synonym">Vigna angularis</name>
    <dbReference type="NCBI Taxonomy" id="3914"/>
    <lineage>
        <taxon>Eukaryota</taxon>
        <taxon>Viridiplantae</taxon>
        <taxon>Streptophyta</taxon>
        <taxon>Embryophyta</taxon>
        <taxon>Tracheophyta</taxon>
        <taxon>Spermatophyta</taxon>
        <taxon>Magnoliopsida</taxon>
        <taxon>eudicotyledons</taxon>
        <taxon>Gunneridae</taxon>
        <taxon>Pentapetalae</taxon>
        <taxon>rosids</taxon>
        <taxon>fabids</taxon>
        <taxon>Fabales</taxon>
        <taxon>Fabaceae</taxon>
        <taxon>Papilionoideae</taxon>
        <taxon>50 kb inversion clade</taxon>
        <taxon>NPAAA clade</taxon>
        <taxon>indigoferoid/millettioid clade</taxon>
        <taxon>Phaseoleae</taxon>
        <taxon>Vigna</taxon>
    </lineage>
</organism>
<dbReference type="EMBL" id="JABFOF010000002">
    <property type="protein sequence ID" value="KAG2405894.1"/>
    <property type="molecule type" value="Genomic_DNA"/>
</dbReference>
<gene>
    <name evidence="1" type="ORF">HKW66_Vig0051480</name>
    <name evidence="2" type="ORF">HKW66_Vig0051490</name>
</gene>
<protein>
    <submittedName>
        <fullName evidence="1">Uncharacterized protein</fullName>
    </submittedName>
</protein>
<comment type="caution">
    <text evidence="1">The sequence shown here is derived from an EMBL/GenBank/DDBJ whole genome shotgun (WGS) entry which is preliminary data.</text>
</comment>